<dbReference type="InterPro" id="IPR001406">
    <property type="entry name" value="PsdUridine_synth_TruA"/>
</dbReference>
<keyword evidence="3" id="KW-0413">Isomerase</keyword>
<reference evidence="7 8" key="1">
    <citation type="journal article" date="2019" name="Nat. Plants">
        <title>Stout camphor tree genome fills gaps in understanding of flowering plant genome evolution.</title>
        <authorList>
            <person name="Chaw S.M."/>
            <person name="Liu Y.C."/>
            <person name="Wu Y.W."/>
            <person name="Wang H.Y."/>
            <person name="Lin C.I."/>
            <person name="Wu C.S."/>
            <person name="Ke H.M."/>
            <person name="Chang L.Y."/>
            <person name="Hsu C.Y."/>
            <person name="Yang H.T."/>
            <person name="Sudianto E."/>
            <person name="Hsu M.H."/>
            <person name="Wu K.P."/>
            <person name="Wang L.N."/>
            <person name="Leebens-Mack J.H."/>
            <person name="Tsai I.J."/>
        </authorList>
    </citation>
    <scope>NUCLEOTIDE SEQUENCE [LARGE SCALE GENOMIC DNA]</scope>
    <source>
        <strain evidence="8">cv. Chaw 1501</strain>
        <tissue evidence="7">Young leaves</tissue>
    </source>
</reference>
<dbReference type="Gene3D" id="3.30.70.660">
    <property type="entry name" value="Pseudouridine synthase I, catalytic domain, C-terminal subdomain"/>
    <property type="match status" value="1"/>
</dbReference>
<dbReference type="FunFam" id="3.30.70.660:FF:000010">
    <property type="entry name" value="tRNA pseudouridine synthase"/>
    <property type="match status" value="1"/>
</dbReference>
<dbReference type="Proteomes" id="UP000283530">
    <property type="component" value="Unassembled WGS sequence"/>
</dbReference>
<evidence type="ECO:0000256" key="4">
    <source>
        <dbReference type="SAM" id="Coils"/>
    </source>
</evidence>
<dbReference type="HAMAP" id="MF_00171">
    <property type="entry name" value="TruA"/>
    <property type="match status" value="1"/>
</dbReference>
<dbReference type="EMBL" id="QPKB01000008">
    <property type="protein sequence ID" value="RWR89840.1"/>
    <property type="molecule type" value="Genomic_DNA"/>
</dbReference>
<dbReference type="Pfam" id="PF01416">
    <property type="entry name" value="PseudoU_synth_1"/>
    <property type="match status" value="1"/>
</dbReference>
<protein>
    <submittedName>
        <fullName evidence="7">tRNA pseudouridine38/39 synthase isoform X2</fullName>
    </submittedName>
</protein>
<dbReference type="GO" id="GO:1990481">
    <property type="term" value="P:mRNA pseudouridine synthesis"/>
    <property type="evidence" value="ECO:0007669"/>
    <property type="project" value="TreeGrafter"/>
</dbReference>
<dbReference type="InterPro" id="IPR020095">
    <property type="entry name" value="PsdUridine_synth_TruA_C"/>
</dbReference>
<accession>A0A3S3NZJ0</accession>
<keyword evidence="2" id="KW-0819">tRNA processing</keyword>
<dbReference type="InterPro" id="IPR041707">
    <property type="entry name" value="Pus3-like"/>
</dbReference>
<dbReference type="InterPro" id="IPR020094">
    <property type="entry name" value="TruA/RsuA/RluB/E/F_N"/>
</dbReference>
<dbReference type="GO" id="GO:0005634">
    <property type="term" value="C:nucleus"/>
    <property type="evidence" value="ECO:0007669"/>
    <property type="project" value="TreeGrafter"/>
</dbReference>
<name>A0A3S3NZJ0_9MAGN</name>
<dbReference type="InterPro" id="IPR020097">
    <property type="entry name" value="PsdUridine_synth_TruA_a/b_dom"/>
</dbReference>
<evidence type="ECO:0000313" key="7">
    <source>
        <dbReference type="EMBL" id="RWR89840.1"/>
    </source>
</evidence>
<evidence type="ECO:0000256" key="3">
    <source>
        <dbReference type="ARBA" id="ARBA00023235"/>
    </source>
</evidence>
<evidence type="ECO:0000259" key="6">
    <source>
        <dbReference type="Pfam" id="PF01416"/>
    </source>
</evidence>
<dbReference type="InterPro" id="IPR020103">
    <property type="entry name" value="PsdUridine_synth_cat_dom_sf"/>
</dbReference>
<keyword evidence="4" id="KW-0175">Coiled coil</keyword>
<feature type="compositionally biased region" description="Polar residues" evidence="5">
    <location>
        <begin position="82"/>
        <end position="97"/>
    </location>
</feature>
<feature type="region of interest" description="Disordered" evidence="5">
    <location>
        <begin position="79"/>
        <end position="100"/>
    </location>
</feature>
<dbReference type="GO" id="GO:0031119">
    <property type="term" value="P:tRNA pseudouridine synthesis"/>
    <property type="evidence" value="ECO:0007669"/>
    <property type="project" value="TreeGrafter"/>
</dbReference>
<dbReference type="GO" id="GO:0009982">
    <property type="term" value="F:pseudouridine synthase activity"/>
    <property type="evidence" value="ECO:0007669"/>
    <property type="project" value="InterPro"/>
</dbReference>
<dbReference type="AlphaFoldDB" id="A0A3S3NZJ0"/>
<dbReference type="GO" id="GO:0003723">
    <property type="term" value="F:RNA binding"/>
    <property type="evidence" value="ECO:0007669"/>
    <property type="project" value="InterPro"/>
</dbReference>
<dbReference type="STRING" id="337451.A0A3S3NZJ0"/>
<dbReference type="FunFam" id="3.30.70.580:FF:000012">
    <property type="entry name" value="tRNA pseudouridine synthase"/>
    <property type="match status" value="1"/>
</dbReference>
<dbReference type="SUPFAM" id="SSF55120">
    <property type="entry name" value="Pseudouridine synthase"/>
    <property type="match status" value="1"/>
</dbReference>
<proteinExistence type="inferred from homology"/>
<dbReference type="OrthoDB" id="25767at2759"/>
<dbReference type="CDD" id="cd02569">
    <property type="entry name" value="PseudoU_synth_ScPus3"/>
    <property type="match status" value="1"/>
</dbReference>
<organism evidence="7 8">
    <name type="scientific">Cinnamomum micranthum f. kanehirae</name>
    <dbReference type="NCBI Taxonomy" id="337451"/>
    <lineage>
        <taxon>Eukaryota</taxon>
        <taxon>Viridiplantae</taxon>
        <taxon>Streptophyta</taxon>
        <taxon>Embryophyta</taxon>
        <taxon>Tracheophyta</taxon>
        <taxon>Spermatophyta</taxon>
        <taxon>Magnoliopsida</taxon>
        <taxon>Magnoliidae</taxon>
        <taxon>Laurales</taxon>
        <taxon>Lauraceae</taxon>
        <taxon>Cinnamomum</taxon>
    </lineage>
</organism>
<dbReference type="NCBIfam" id="TIGR00071">
    <property type="entry name" value="hisT_truA"/>
    <property type="match status" value="1"/>
</dbReference>
<dbReference type="GO" id="GO:0005737">
    <property type="term" value="C:cytoplasm"/>
    <property type="evidence" value="ECO:0007669"/>
    <property type="project" value="TreeGrafter"/>
</dbReference>
<evidence type="ECO:0000313" key="8">
    <source>
        <dbReference type="Proteomes" id="UP000283530"/>
    </source>
</evidence>
<feature type="coiled-coil region" evidence="4">
    <location>
        <begin position="31"/>
        <end position="58"/>
    </location>
</feature>
<dbReference type="PANTHER" id="PTHR11142:SF5">
    <property type="entry name" value="TRNA PSEUDOURIDINE(38_39) SYNTHASE"/>
    <property type="match status" value="1"/>
</dbReference>
<evidence type="ECO:0000256" key="2">
    <source>
        <dbReference type="ARBA" id="ARBA00022694"/>
    </source>
</evidence>
<dbReference type="Gene3D" id="3.30.70.580">
    <property type="entry name" value="Pseudouridine synthase I, catalytic domain, N-terminal subdomain"/>
    <property type="match status" value="1"/>
</dbReference>
<dbReference type="PANTHER" id="PTHR11142">
    <property type="entry name" value="PSEUDOURIDYLATE SYNTHASE"/>
    <property type="match status" value="1"/>
</dbReference>
<sequence>MTTEGGGGHDCAKVLESEPHLPMQGLNGRARDLIVEELMSLRNRIEELELENARLASHMANCPCQKMLDSDLGLGSCEDTRGNNMSQQDDSGSSNSLYDGKPIRCAEKKSRHKKSGCYQGVLHHHAKRYIALKIMYFGQRFYGFASEAQMDPTIESEIFKALAKTKLLVGDKEKSCYSRCGRTDKGVSSIGQVISLFVRSNLKDTGGHENLVETGPEYICEIDYVKVLNRVLPKDIRVIGWCPAPPNFHARFSCLSRQYKYLFWREDLDISAMDLASKKFIGEHDFRNFCKMDAANVHNYKRQITSFEISSCNQRSDCKEVWAMTIRGSAFLWHQVRCLVAVLFMIGQGLESPTVIDELLEINRTPRKPQYVMAAELPLILESCEFNGLHFVCSSDAGRALHDHLKNEFQTFMLHATFFQEALSSVSIPGRSPLEHCKKKSAHIPLMSRPTEPSYEERRAKLSMRANCKNLTADKPLKEVSSLKLI</sequence>
<keyword evidence="8" id="KW-1185">Reference proteome</keyword>
<gene>
    <name evidence="7" type="ORF">CKAN_01891200</name>
</gene>
<comment type="similarity">
    <text evidence="1">Belongs to the tRNA pseudouridine synthase TruA family.</text>
</comment>
<evidence type="ECO:0000256" key="1">
    <source>
        <dbReference type="ARBA" id="ARBA00009375"/>
    </source>
</evidence>
<evidence type="ECO:0000256" key="5">
    <source>
        <dbReference type="SAM" id="MobiDB-lite"/>
    </source>
</evidence>
<comment type="caution">
    <text evidence="7">The sequence shown here is derived from an EMBL/GenBank/DDBJ whole genome shotgun (WGS) entry which is preliminary data.</text>
</comment>
<feature type="domain" description="Pseudouridine synthase I TruA alpha/beta" evidence="6">
    <location>
        <begin position="276"/>
        <end position="387"/>
    </location>
</feature>